<dbReference type="PANTHER" id="PTHR11264">
    <property type="entry name" value="URACIL-DNA GLYCOSYLASE"/>
    <property type="match status" value="1"/>
</dbReference>
<reference evidence="9" key="1">
    <citation type="submission" date="2013-11" db="EMBL/GenBank/DDBJ databases">
        <title>Genome sequence of the fusiform rust pathogen reveals effectors for host alternation and coevolution with pine.</title>
        <authorList>
            <consortium name="DOE Joint Genome Institute"/>
            <person name="Smith K."/>
            <person name="Pendleton A."/>
            <person name="Kubisiak T."/>
            <person name="Anderson C."/>
            <person name="Salamov A."/>
            <person name="Aerts A."/>
            <person name="Riley R."/>
            <person name="Clum A."/>
            <person name="Lindquist E."/>
            <person name="Ence D."/>
            <person name="Campbell M."/>
            <person name="Kronenberg Z."/>
            <person name="Feau N."/>
            <person name="Dhillon B."/>
            <person name="Hamelin R."/>
            <person name="Burleigh J."/>
            <person name="Smith J."/>
            <person name="Yandell M."/>
            <person name="Nelson C."/>
            <person name="Grigoriev I."/>
            <person name="Davis J."/>
        </authorList>
    </citation>
    <scope>NUCLEOTIDE SEQUENCE</scope>
    <source>
        <strain evidence="9">G11</strain>
    </source>
</reference>
<proteinExistence type="inferred from homology"/>
<name>A0A9P6T915_9BASI</name>
<dbReference type="EC" id="3.2.2.27" evidence="5"/>
<dbReference type="AlphaFoldDB" id="A0A9P6T915"/>
<dbReference type="GO" id="GO:0005739">
    <property type="term" value="C:mitochondrion"/>
    <property type="evidence" value="ECO:0007669"/>
    <property type="project" value="UniProtKB-SubCell"/>
</dbReference>
<feature type="region of interest" description="Disordered" evidence="7">
    <location>
        <begin position="359"/>
        <end position="382"/>
    </location>
</feature>
<evidence type="ECO:0000256" key="5">
    <source>
        <dbReference type="HAMAP-Rule" id="MF_03166"/>
    </source>
</evidence>
<evidence type="ECO:0000256" key="7">
    <source>
        <dbReference type="SAM" id="MobiDB-lite"/>
    </source>
</evidence>
<feature type="compositionally biased region" description="Basic and acidic residues" evidence="7">
    <location>
        <begin position="1"/>
        <end position="13"/>
    </location>
</feature>
<dbReference type="CDD" id="cd10027">
    <property type="entry name" value="UDG-F1-like"/>
    <property type="match status" value="1"/>
</dbReference>
<dbReference type="SMART" id="SM00986">
    <property type="entry name" value="UDG"/>
    <property type="match status" value="1"/>
</dbReference>
<dbReference type="Proteomes" id="UP000886653">
    <property type="component" value="Unassembled WGS sequence"/>
</dbReference>
<gene>
    <name evidence="5" type="primary">UNG1</name>
    <name evidence="9" type="ORF">CROQUDRAFT_66042</name>
</gene>
<dbReference type="GO" id="GO:0005634">
    <property type="term" value="C:nucleus"/>
    <property type="evidence" value="ECO:0007669"/>
    <property type="project" value="UniProtKB-SubCell"/>
</dbReference>
<dbReference type="InterPro" id="IPR036895">
    <property type="entry name" value="Uracil-DNA_glycosylase-like_sf"/>
</dbReference>
<keyword evidence="2 5" id="KW-0227">DNA damage</keyword>
<dbReference type="InterPro" id="IPR002043">
    <property type="entry name" value="UDG_fam1"/>
</dbReference>
<dbReference type="GO" id="GO:0004844">
    <property type="term" value="F:uracil DNA N-glycosylase activity"/>
    <property type="evidence" value="ECO:0007669"/>
    <property type="project" value="UniProtKB-UniRule"/>
</dbReference>
<comment type="caution">
    <text evidence="9">The sequence shown here is derived from an EMBL/GenBank/DDBJ whole genome shotgun (WGS) entry which is preliminary data.</text>
</comment>
<dbReference type="InterPro" id="IPR018085">
    <property type="entry name" value="Ura-DNA_Glyclase_AS"/>
</dbReference>
<keyword evidence="10" id="KW-1185">Reference proteome</keyword>
<dbReference type="HAMAP" id="MF_00148">
    <property type="entry name" value="UDG"/>
    <property type="match status" value="1"/>
</dbReference>
<feature type="compositionally biased region" description="Low complexity" evidence="7">
    <location>
        <begin position="29"/>
        <end position="50"/>
    </location>
</feature>
<keyword evidence="5" id="KW-0539">Nucleus</keyword>
<dbReference type="SUPFAM" id="SSF52141">
    <property type="entry name" value="Uracil-DNA glycosylase-like"/>
    <property type="match status" value="2"/>
</dbReference>
<evidence type="ECO:0000256" key="3">
    <source>
        <dbReference type="ARBA" id="ARBA00022801"/>
    </source>
</evidence>
<comment type="function">
    <text evidence="5">Excises uracil residues from the DNA which can arise as a result of misincorporation of dUMP residues by DNA polymerase or due to deamination of cytosine.</text>
</comment>
<keyword evidence="4 5" id="KW-0234">DNA repair</keyword>
<evidence type="ECO:0000313" key="10">
    <source>
        <dbReference type="Proteomes" id="UP000886653"/>
    </source>
</evidence>
<keyword evidence="5" id="KW-0496">Mitochondrion</keyword>
<dbReference type="GO" id="GO:0097510">
    <property type="term" value="P:base-excision repair, AP site formation via deaminated base removal"/>
    <property type="evidence" value="ECO:0007669"/>
    <property type="project" value="TreeGrafter"/>
</dbReference>
<feature type="region of interest" description="Disordered" evidence="7">
    <location>
        <begin position="254"/>
        <end position="280"/>
    </location>
</feature>
<dbReference type="Pfam" id="PF03167">
    <property type="entry name" value="UDG"/>
    <property type="match status" value="1"/>
</dbReference>
<dbReference type="OrthoDB" id="10031947at2759"/>
<dbReference type="NCBIfam" id="NF003592">
    <property type="entry name" value="PRK05254.1-5"/>
    <property type="match status" value="1"/>
</dbReference>
<accession>A0A9P6T915</accession>
<keyword evidence="3 5" id="KW-0378">Hydrolase</keyword>
<evidence type="ECO:0000256" key="6">
    <source>
        <dbReference type="PROSITE-ProRule" id="PRU10072"/>
    </source>
</evidence>
<evidence type="ECO:0000256" key="2">
    <source>
        <dbReference type="ARBA" id="ARBA00022763"/>
    </source>
</evidence>
<comment type="subcellular location">
    <subcellularLocation>
        <location evidence="5">Mitochondrion</location>
    </subcellularLocation>
    <subcellularLocation>
        <location evidence="5">Nucleus</location>
    </subcellularLocation>
</comment>
<protein>
    <recommendedName>
        <fullName evidence="5">Uracil-DNA glycosylase</fullName>
        <shortName evidence="5">UDG</shortName>
        <ecNumber evidence="5">3.2.2.27</ecNumber>
    </recommendedName>
</protein>
<dbReference type="PANTHER" id="PTHR11264:SF0">
    <property type="entry name" value="URACIL-DNA GLYCOSYLASE"/>
    <property type="match status" value="1"/>
</dbReference>
<sequence>MSVPKPGEKRQRSIADMFGVPKSAAPKLTAPATTNASSKAKSTAKKPLPSNSKNSVARIAYHRLPVLDPQTVLAGLPEDHRELLELELNPVTGLGPSYLRTLRSELTRTYFLDLKRFLRTETSTPVYPAASDIYSWSRRTPLTGIKVVIIGQDPYHGPGQAHGLSFSVPRGVAIPGSLRNIHEELKREYEDFKKPTHGSLGSWADAGVLLLNTSLTVRKGEAGSHAGRGWEQFTDAVVDAIDLYGGLELGAGNIIDPNDDEGPSTKRQKTEDESSVPVAERAQPGFGKGVVFLCWGKWAADRVARLSDTKHLILRSAHPSPLSAHRGFIGNGHFKRANEWLATRYGPSAVVDWCSLKPDNPPNPIATKPLPKETEAEAGSAS</sequence>
<dbReference type="InterPro" id="IPR005122">
    <property type="entry name" value="Uracil-DNA_glycosylase-like"/>
</dbReference>
<feature type="domain" description="Uracil-DNA glycosylase-like" evidence="8">
    <location>
        <begin position="138"/>
        <end position="341"/>
    </location>
</feature>
<dbReference type="PROSITE" id="PS00130">
    <property type="entry name" value="U_DNA_GLYCOSYLASE"/>
    <property type="match status" value="1"/>
</dbReference>
<dbReference type="Gene3D" id="3.40.470.10">
    <property type="entry name" value="Uracil-DNA glycosylase-like domain"/>
    <property type="match status" value="1"/>
</dbReference>
<dbReference type="EMBL" id="MU167315">
    <property type="protein sequence ID" value="KAG0143601.1"/>
    <property type="molecule type" value="Genomic_DNA"/>
</dbReference>
<comment type="catalytic activity">
    <reaction evidence="5">
        <text>Hydrolyzes single-stranded DNA or mismatched double-stranded DNA and polynucleotides, releasing free uracil.</text>
        <dbReference type="EC" id="3.2.2.27"/>
    </reaction>
</comment>
<evidence type="ECO:0000259" key="8">
    <source>
        <dbReference type="SMART" id="SM00986"/>
    </source>
</evidence>
<evidence type="ECO:0000256" key="1">
    <source>
        <dbReference type="ARBA" id="ARBA00008184"/>
    </source>
</evidence>
<feature type="active site" description="Proton acceptor" evidence="5 6">
    <location>
        <position position="153"/>
    </location>
</feature>
<evidence type="ECO:0000256" key="4">
    <source>
        <dbReference type="ARBA" id="ARBA00023204"/>
    </source>
</evidence>
<comment type="similarity">
    <text evidence="1 5">Belongs to the uracil-DNA glycosylase (UDG) superfamily. UNG family.</text>
</comment>
<organism evidence="9 10">
    <name type="scientific">Cronartium quercuum f. sp. fusiforme G11</name>
    <dbReference type="NCBI Taxonomy" id="708437"/>
    <lineage>
        <taxon>Eukaryota</taxon>
        <taxon>Fungi</taxon>
        <taxon>Dikarya</taxon>
        <taxon>Basidiomycota</taxon>
        <taxon>Pucciniomycotina</taxon>
        <taxon>Pucciniomycetes</taxon>
        <taxon>Pucciniales</taxon>
        <taxon>Coleosporiaceae</taxon>
        <taxon>Cronartium</taxon>
    </lineage>
</organism>
<dbReference type="SMART" id="SM00987">
    <property type="entry name" value="UreE_C"/>
    <property type="match status" value="1"/>
</dbReference>
<feature type="region of interest" description="Disordered" evidence="7">
    <location>
        <begin position="1"/>
        <end position="52"/>
    </location>
</feature>
<evidence type="ECO:0000313" key="9">
    <source>
        <dbReference type="EMBL" id="KAG0143601.1"/>
    </source>
</evidence>